<dbReference type="GO" id="GO:0044539">
    <property type="term" value="P:long-chain fatty acid import into cell"/>
    <property type="evidence" value="ECO:0007669"/>
    <property type="project" value="TreeGrafter"/>
</dbReference>
<gene>
    <name evidence="6" type="ORF">S06H3_60661</name>
</gene>
<dbReference type="PANTHER" id="PTHR43107:SF15">
    <property type="entry name" value="FATTY ACID TRANSPORT PROTEIN 3, ISOFORM A"/>
    <property type="match status" value="1"/>
</dbReference>
<dbReference type="GO" id="GO:0005886">
    <property type="term" value="C:plasma membrane"/>
    <property type="evidence" value="ECO:0007669"/>
    <property type="project" value="TreeGrafter"/>
</dbReference>
<evidence type="ECO:0000256" key="1">
    <source>
        <dbReference type="ARBA" id="ARBA00006432"/>
    </source>
</evidence>
<keyword evidence="4" id="KW-0067">ATP-binding</keyword>
<dbReference type="SUPFAM" id="SSF56801">
    <property type="entry name" value="Acetyl-CoA synthetase-like"/>
    <property type="match status" value="1"/>
</dbReference>
<sequence>MRNLWYHTGDLGRMDEDGYLFFVRRMAESIRFRGRLLSTTEVERIVSSHPNVIECAVYGVPDEYGQEQDVMVAVRLRPGTTLTAEELLRYTEKDLPYFMVPRYVRFVAEFQKTPTMRIIKESLQKQGVTPDTWDRKKAGFKLSRE</sequence>
<dbReference type="EMBL" id="BARV01039611">
    <property type="protein sequence ID" value="GAI47056.1"/>
    <property type="molecule type" value="Genomic_DNA"/>
</dbReference>
<dbReference type="Gene3D" id="2.30.38.10">
    <property type="entry name" value="Luciferase, Domain 3"/>
    <property type="match status" value="1"/>
</dbReference>
<proteinExistence type="inferred from homology"/>
<keyword evidence="3" id="KW-0547">Nucleotide-binding</keyword>
<dbReference type="GO" id="GO:0005324">
    <property type="term" value="F:long-chain fatty acid transmembrane transporter activity"/>
    <property type="evidence" value="ECO:0007669"/>
    <property type="project" value="TreeGrafter"/>
</dbReference>
<evidence type="ECO:0000259" key="5">
    <source>
        <dbReference type="Pfam" id="PF13193"/>
    </source>
</evidence>
<reference evidence="6" key="1">
    <citation type="journal article" date="2014" name="Front. Microbiol.">
        <title>High frequency of phylogenetically diverse reductive dehalogenase-homologous genes in deep subseafloor sedimentary metagenomes.</title>
        <authorList>
            <person name="Kawai M."/>
            <person name="Futagami T."/>
            <person name="Toyoda A."/>
            <person name="Takaki Y."/>
            <person name="Nishi S."/>
            <person name="Hori S."/>
            <person name="Arai W."/>
            <person name="Tsubouchi T."/>
            <person name="Morono Y."/>
            <person name="Uchiyama I."/>
            <person name="Ito T."/>
            <person name="Fujiyama A."/>
            <person name="Inagaki F."/>
            <person name="Takami H."/>
        </authorList>
    </citation>
    <scope>NUCLEOTIDE SEQUENCE</scope>
    <source>
        <strain evidence="6">Expedition CK06-06</strain>
    </source>
</reference>
<dbReference type="GO" id="GO:0005524">
    <property type="term" value="F:ATP binding"/>
    <property type="evidence" value="ECO:0007669"/>
    <property type="project" value="UniProtKB-KW"/>
</dbReference>
<keyword evidence="2" id="KW-0436">Ligase</keyword>
<evidence type="ECO:0000256" key="3">
    <source>
        <dbReference type="ARBA" id="ARBA00022741"/>
    </source>
</evidence>
<feature type="domain" description="AMP-binding enzyme C-terminal" evidence="5">
    <location>
        <begin position="41"/>
        <end position="115"/>
    </location>
</feature>
<dbReference type="InterPro" id="IPR025110">
    <property type="entry name" value="AMP-bd_C"/>
</dbReference>
<evidence type="ECO:0000256" key="4">
    <source>
        <dbReference type="ARBA" id="ARBA00022840"/>
    </source>
</evidence>
<protein>
    <recommendedName>
        <fullName evidence="5">AMP-binding enzyme C-terminal domain-containing protein</fullName>
    </recommendedName>
</protein>
<evidence type="ECO:0000313" key="6">
    <source>
        <dbReference type="EMBL" id="GAI47056.1"/>
    </source>
</evidence>
<dbReference type="InterPro" id="IPR045851">
    <property type="entry name" value="AMP-bd_C_sf"/>
</dbReference>
<organism evidence="6">
    <name type="scientific">marine sediment metagenome</name>
    <dbReference type="NCBI Taxonomy" id="412755"/>
    <lineage>
        <taxon>unclassified sequences</taxon>
        <taxon>metagenomes</taxon>
        <taxon>ecological metagenomes</taxon>
    </lineage>
</organism>
<accession>X1PWZ3</accession>
<name>X1PWZ3_9ZZZZ</name>
<dbReference type="PANTHER" id="PTHR43107">
    <property type="entry name" value="LONG-CHAIN FATTY ACID TRANSPORT PROTEIN"/>
    <property type="match status" value="1"/>
</dbReference>
<comment type="similarity">
    <text evidence="1">Belongs to the ATP-dependent AMP-binding enzyme family.</text>
</comment>
<dbReference type="GO" id="GO:0004467">
    <property type="term" value="F:long-chain fatty acid-CoA ligase activity"/>
    <property type="evidence" value="ECO:0007669"/>
    <property type="project" value="TreeGrafter"/>
</dbReference>
<evidence type="ECO:0000256" key="2">
    <source>
        <dbReference type="ARBA" id="ARBA00022598"/>
    </source>
</evidence>
<dbReference type="Gene3D" id="3.30.300.30">
    <property type="match status" value="1"/>
</dbReference>
<comment type="caution">
    <text evidence="6">The sequence shown here is derived from an EMBL/GenBank/DDBJ whole genome shotgun (WGS) entry which is preliminary data.</text>
</comment>
<dbReference type="AlphaFoldDB" id="X1PWZ3"/>
<dbReference type="Pfam" id="PF13193">
    <property type="entry name" value="AMP-binding_C"/>
    <property type="match status" value="1"/>
</dbReference>